<dbReference type="RefSeq" id="WP_322347017.1">
    <property type="nucleotide sequence ID" value="NZ_CP129968.2"/>
</dbReference>
<organism evidence="2">
    <name type="scientific">Marivirga arenosa</name>
    <dbReference type="NCBI Taxonomy" id="3059076"/>
    <lineage>
        <taxon>Bacteria</taxon>
        <taxon>Pseudomonadati</taxon>
        <taxon>Bacteroidota</taxon>
        <taxon>Cytophagia</taxon>
        <taxon>Cytophagales</taxon>
        <taxon>Marivirgaceae</taxon>
        <taxon>Marivirga</taxon>
    </lineage>
</organism>
<dbReference type="SUPFAM" id="SSF69318">
    <property type="entry name" value="Integrin alpha N-terminal domain"/>
    <property type="match status" value="2"/>
</dbReference>
<reference evidence="2" key="1">
    <citation type="submission" date="2023-08" db="EMBL/GenBank/DDBJ databases">
        <title>Comparative genomics and taxonomic characterization of three novel marine species of genus Marivirga.</title>
        <authorList>
            <person name="Muhammad N."/>
            <person name="Kim S.-G."/>
        </authorList>
    </citation>
    <scope>NUCLEOTIDE SEQUENCE</scope>
    <source>
        <strain evidence="2">BKB1-2</strain>
    </source>
</reference>
<proteinExistence type="predicted"/>
<accession>A0AA51ZVJ1</accession>
<dbReference type="KEGG" id="marp:QYS47_34195"/>
<evidence type="ECO:0000313" key="2">
    <source>
        <dbReference type="EMBL" id="WNB17532.1"/>
    </source>
</evidence>
<gene>
    <name evidence="2" type="ORF">QYS47_34195</name>
</gene>
<name>A0AA51ZVJ1_9BACT</name>
<dbReference type="Proteomes" id="UP001232019">
    <property type="component" value="Chromosome"/>
</dbReference>
<evidence type="ECO:0000256" key="1">
    <source>
        <dbReference type="SAM" id="SignalP"/>
    </source>
</evidence>
<dbReference type="EMBL" id="CP129968">
    <property type="protein sequence ID" value="WNB17532.1"/>
    <property type="molecule type" value="Genomic_DNA"/>
</dbReference>
<feature type="chain" id="PRO_5041350122" evidence="1">
    <location>
        <begin position="21"/>
        <end position="2048"/>
    </location>
</feature>
<feature type="signal peptide" evidence="1">
    <location>
        <begin position="1"/>
        <end position="20"/>
    </location>
</feature>
<sequence>MKKYIQLVFFIFIIPAFSFAQEICNDGIDNDGDGFVDCFDGDCTDTADCDGFFLGNDASCEAEPLGFPRFVLERGYTSPRNVVNNLNQLVVGDLDRDGTPEIITNNAYTNRVYILNGDDATIKHQATINYPTFRGGAIANIEDDNCAEVFFIYYNGSDRRYRIVAYDCELNFLWESENLRNDPVFLSFADFDRDGQAEMYYKDEVRDALTGTRIVRSQTTNWERINSGGVAVDIQGNGDLELVIGDKIYGVNLGNRSQDAGNLTLLASMPTSMFNYRVKNNDQEYSATTSVADYNLDGNLDVIFTGATNGTPTTNVTSAFFWDVTNDTVAIFNDPRGGGNYSAGWYNGMGRINIADLDGDGQLNAAFVSGRYLYALDENWEILWEDEFGNPGPKTVNEETSGITGCTLFDFNGDGQSEVVYRDEDFVYIINGFDGSINTQVPCRSRTNVEYPVVADVNADGSTEICVVCTPENYRAGDFGRQLPISGDAEVRVYVSGGEPWVPARRLWNQHGYFNVNINDDLTVPQNQQKHQAVFSTGVCTTGPSRPLNSFLNQSPFLSSDGCPTYASPDLNILENTLTINAPECPNQDFTISFDLENIGDVPLTGWVPITFYDGDPLVAGSNKLNTDSISLTNFTPGSVASSPSLTVNGTGGNFTLYVSLNDDGARTPTPISFPASNFLECDYFNNIVSAEINPIPFALSSVVTKNIDCSSGGVPANGSARVFKLEGTTEVTANYDFFWFDGTTVTGTPDFVGSTYSGLSAGTYTVFANNTLVGCTSDTIQVVIQDSARNVTADLTVVRGNSNCLTPNGELTVSVNGGQAVGNFEYEWYEGNTVGGGLQISNSHIATGLSSAAYTVLVTEIATGCQTIESINVPDETNPPVATASATDIVCSDTNSGVVTASVGGSTAGYTFEWYIGTSEKPTPDYTGSTVNNLPEGSYTVKVTDNSSDCESALVTVEINRTQSPEIDTISSTENNSCDTSNPNGSVTVSIIGNVADHTIEWFAGAGTTGTVVGTGTSVSGLGGGEYTARVTNNDTGCSATERVTINNNIIIPNLSATTEPVTNCDPFNGRIEANVDLDTEADYTFFWYNGDQVIAASQIPDESTSILANQPPGLYTVQALNNNRSCLTDPITVEIIDNATVNISQNTTRVQPATACDLDNGELEVEISSPGNTQGFDVDWYEGSNASGTAFLTEEGVTQSVATGLFTGLYTVVATDLNTGCSSQRILNLPFIGAHELDSVEVINTTTCNPFDGSIEVSLTEAAGTDKDDYSFTITKENEAGDYDPVNIASHPTAGVIGQNNYIFGDLDEGNYIIEAINDLTGCSVFYTETVGRNSVDPVFSIEERIANTNCEPTFANGSLELNIDNGADPADYDVFWYEGTDTSTPLGTNIGTTAGINGEIATGLTGGNYTVEVINDFTRCSTIRTFSLVDNPTIVSIPTSEIEIDPITLCDTNNSRVVINNIFENGVVADLSDYNFEWFDSDMTLISTARDSISGLDSGTYFLQATSTVSGCATSLIEFEIERDITEPVITVDFANPEQCVNPALGFLTVNASAPGASFSYTWYNGQSASGTVAQNGQDYFDLTEGFYTVEVFDSLTNCSYVETYELVTEINPVNLSISATPVTNCDSPNGSVFATVTSNGSAVYDYEWTDANGNIVGTTKEIDSLAVGEYTVTAIDVDDPSCQNTATITVEDQRIIPEITMEEIAPLTVCDLSRANGAARASINGEFIGYTFEWFEGSSASGNVLYVGPDFSGLEAITYTVRVTDNITQCSNEASITISSDIPEVDRPTIEVIANDTDCQIDNGVLRVDVNGNIANYEFNWYEGDEGRGTVIGTGDRITDLAAGEYSVTATDLRTGCISEVVSAEIEEILVFPVLETETIAANCNQENGSASVFVSGEAEIKNITWYTEFGNLVARGPVLDGVSSGNYFVSVESLRGCITEANVTIPTSINAFNGISRNGDGANSFFKIECIENYPDNLVKIYNRAGTLVYEAVGYDNNTVKFDGVSNRGINILGEDLPDGTYFYVIDKKDGSKPENGYLEIVN</sequence>
<dbReference type="InterPro" id="IPR028994">
    <property type="entry name" value="Integrin_alpha_N"/>
</dbReference>
<protein>
    <submittedName>
        <fullName evidence="2">Gliding motility-associated C-terminal domain-containing protein</fullName>
    </submittedName>
</protein>
<dbReference type="Pfam" id="PF13585">
    <property type="entry name" value="CHU_C"/>
    <property type="match status" value="1"/>
</dbReference>
<keyword evidence="1" id="KW-0732">Signal</keyword>